<comment type="similarity">
    <text evidence="1">Belongs to the short-chain dehydrogenases/reductases (SDR) family.</text>
</comment>
<dbReference type="EMBL" id="FNWL01000001">
    <property type="protein sequence ID" value="SEH12892.1"/>
    <property type="molecule type" value="Genomic_DNA"/>
</dbReference>
<dbReference type="AlphaFoldDB" id="A0A1H6FRD4"/>
<accession>A0A1H6FRD4</accession>
<proteinExistence type="inferred from homology"/>
<name>A0A1H6FRD4_9EURY</name>
<dbReference type="PRINTS" id="PR00081">
    <property type="entry name" value="GDHRDH"/>
</dbReference>
<dbReference type="PANTHER" id="PTHR42879:SF6">
    <property type="entry name" value="NADPH-DEPENDENT REDUCTASE BACG"/>
    <property type="match status" value="1"/>
</dbReference>
<dbReference type="InterPro" id="IPR050259">
    <property type="entry name" value="SDR"/>
</dbReference>
<sequence length="261" mass="27976">MDLDLDGNSALVTASSSGLGFASAQALATAGANVMLCGRDEQRLEEAREKIAEAADGEIRATPTDITDPDDVTHLVAETVDAFGGLDHLVTSAGGPPSTTFLETDEQDWYQTYDLLVMSVVWTIEESREHLLDSDYGTITCITSRTVREVADGLLLSNSVRRSVSGLVKTISREFAPEIRANAVLPGTIETARIEELVEANVERGVYDDYEDGLAALADEIPMDRLGEPRELGDIVAVLSSPRSSFVTGVEVPIDGGLMRS</sequence>
<protein>
    <submittedName>
        <fullName evidence="2">3-oxoacyl-[acyl-carrier protein] reductase</fullName>
    </submittedName>
</protein>
<dbReference type="Gene3D" id="3.40.50.720">
    <property type="entry name" value="NAD(P)-binding Rossmann-like Domain"/>
    <property type="match status" value="1"/>
</dbReference>
<dbReference type="SUPFAM" id="SSF51735">
    <property type="entry name" value="NAD(P)-binding Rossmann-fold domains"/>
    <property type="match status" value="1"/>
</dbReference>
<evidence type="ECO:0000313" key="2">
    <source>
        <dbReference type="EMBL" id="SEH12892.1"/>
    </source>
</evidence>
<dbReference type="PANTHER" id="PTHR42879">
    <property type="entry name" value="3-OXOACYL-(ACYL-CARRIER-PROTEIN) REDUCTASE"/>
    <property type="match status" value="1"/>
</dbReference>
<dbReference type="InterPro" id="IPR036291">
    <property type="entry name" value="NAD(P)-bd_dom_sf"/>
</dbReference>
<keyword evidence="3" id="KW-1185">Reference proteome</keyword>
<dbReference type="InterPro" id="IPR002347">
    <property type="entry name" value="SDR_fam"/>
</dbReference>
<gene>
    <name evidence="2" type="ORF">SAMN04487967_1013</name>
</gene>
<evidence type="ECO:0000313" key="3">
    <source>
        <dbReference type="Proteomes" id="UP000199112"/>
    </source>
</evidence>
<reference evidence="3" key="1">
    <citation type="submission" date="2016-10" db="EMBL/GenBank/DDBJ databases">
        <authorList>
            <person name="Varghese N."/>
            <person name="Submissions S."/>
        </authorList>
    </citation>
    <scope>NUCLEOTIDE SEQUENCE [LARGE SCALE GENOMIC DNA]</scope>
    <source>
        <strain evidence="3">CGMCC 1.8981</strain>
    </source>
</reference>
<dbReference type="Proteomes" id="UP000199112">
    <property type="component" value="Unassembled WGS sequence"/>
</dbReference>
<dbReference type="Pfam" id="PF13561">
    <property type="entry name" value="adh_short_C2"/>
    <property type="match status" value="1"/>
</dbReference>
<dbReference type="OrthoDB" id="35501at2157"/>
<dbReference type="RefSeq" id="WP_090505718.1">
    <property type="nucleotide sequence ID" value="NZ_FNWL01000001.1"/>
</dbReference>
<organism evidence="2 3">
    <name type="scientific">Natronorubrum sediminis</name>
    <dbReference type="NCBI Taxonomy" id="640943"/>
    <lineage>
        <taxon>Archaea</taxon>
        <taxon>Methanobacteriati</taxon>
        <taxon>Methanobacteriota</taxon>
        <taxon>Stenosarchaea group</taxon>
        <taxon>Halobacteria</taxon>
        <taxon>Halobacteriales</taxon>
        <taxon>Natrialbaceae</taxon>
        <taxon>Natronorubrum</taxon>
    </lineage>
</organism>
<evidence type="ECO:0000256" key="1">
    <source>
        <dbReference type="ARBA" id="ARBA00006484"/>
    </source>
</evidence>